<proteinExistence type="predicted"/>
<dbReference type="Pfam" id="PF00583">
    <property type="entry name" value="Acetyltransf_1"/>
    <property type="match status" value="1"/>
</dbReference>
<organism evidence="2 3">
    <name type="scientific">Rhynchosporium graminicola</name>
    <dbReference type="NCBI Taxonomy" id="2792576"/>
    <lineage>
        <taxon>Eukaryota</taxon>
        <taxon>Fungi</taxon>
        <taxon>Dikarya</taxon>
        <taxon>Ascomycota</taxon>
        <taxon>Pezizomycotina</taxon>
        <taxon>Leotiomycetes</taxon>
        <taxon>Helotiales</taxon>
        <taxon>Ploettnerulaceae</taxon>
        <taxon>Rhynchosporium</taxon>
    </lineage>
</organism>
<dbReference type="SUPFAM" id="SSF55729">
    <property type="entry name" value="Acyl-CoA N-acyltransferases (Nat)"/>
    <property type="match status" value="1"/>
</dbReference>
<dbReference type="PROSITE" id="PS51186">
    <property type="entry name" value="GNAT"/>
    <property type="match status" value="1"/>
</dbReference>
<dbReference type="GO" id="GO:0016747">
    <property type="term" value="F:acyltransferase activity, transferring groups other than amino-acyl groups"/>
    <property type="evidence" value="ECO:0007669"/>
    <property type="project" value="InterPro"/>
</dbReference>
<dbReference type="Gene3D" id="3.40.630.30">
    <property type="match status" value="1"/>
</dbReference>
<comment type="caution">
    <text evidence="2">The sequence shown here is derived from an EMBL/GenBank/DDBJ whole genome shotgun (WGS) entry which is preliminary data.</text>
</comment>
<dbReference type="PANTHER" id="PTHR42791">
    <property type="entry name" value="GNAT FAMILY ACETYLTRANSFERASE"/>
    <property type="match status" value="1"/>
</dbReference>
<gene>
    <name evidence="2" type="ORF">RCO7_00186</name>
</gene>
<protein>
    <recommendedName>
        <fullName evidence="1">N-acetyltransferase domain-containing protein</fullName>
    </recommendedName>
</protein>
<keyword evidence="3" id="KW-1185">Reference proteome</keyword>
<dbReference type="STRING" id="914237.A0A1E1KHS8"/>
<name>A0A1E1KHS8_9HELO</name>
<evidence type="ECO:0000259" key="1">
    <source>
        <dbReference type="PROSITE" id="PS51186"/>
    </source>
</evidence>
<evidence type="ECO:0000313" key="2">
    <source>
        <dbReference type="EMBL" id="CZS97552.1"/>
    </source>
</evidence>
<dbReference type="CDD" id="cd04301">
    <property type="entry name" value="NAT_SF"/>
    <property type="match status" value="1"/>
</dbReference>
<feature type="domain" description="N-acetyltransferase" evidence="1">
    <location>
        <begin position="122"/>
        <end position="266"/>
    </location>
</feature>
<dbReference type="EMBL" id="FJUW01000013">
    <property type="protein sequence ID" value="CZS97552.1"/>
    <property type="molecule type" value="Genomic_DNA"/>
</dbReference>
<sequence length="273" mass="30615">MSSIAANKSVHDKHVLCQHVLSNSKPGTEAPKPRFALRPMKLADARILGVHATDAYWDGPVIRFIAPHAPKYRADLERTLQQSIRKRLFDPRSVSLVAYEASNPAFPVGFGSFTRLGDDDGARAVLSQHSLLDRIYLFVFAWLFWIHDKVQNWMWPDRSTDANAAKAFGASVEGDEKKYWDQHPERKNRWHVQSIVISPTYQGKGIGRLLVQQAIDRAQQERVIMGLSSSVAGSHLYRNMGFELLGDFAMRIGVETGNGIMIRYPEGAGGETL</sequence>
<dbReference type="InterPro" id="IPR016181">
    <property type="entry name" value="Acyl_CoA_acyltransferase"/>
</dbReference>
<dbReference type="AlphaFoldDB" id="A0A1E1KHS8"/>
<dbReference type="InParanoid" id="A0A1E1KHS8"/>
<dbReference type="PANTHER" id="PTHR42791:SF16">
    <property type="entry name" value="N-ACETYLTRANSFERASE DOMAIN-CONTAINING PROTEIN"/>
    <property type="match status" value="1"/>
</dbReference>
<dbReference type="InterPro" id="IPR000182">
    <property type="entry name" value="GNAT_dom"/>
</dbReference>
<accession>A0A1E1KHS8</accession>
<reference evidence="3" key="1">
    <citation type="submission" date="2016-03" db="EMBL/GenBank/DDBJ databases">
        <authorList>
            <person name="Ploux O."/>
        </authorList>
    </citation>
    <scope>NUCLEOTIDE SEQUENCE [LARGE SCALE GENOMIC DNA]</scope>
    <source>
        <strain evidence="3">UK7</strain>
    </source>
</reference>
<evidence type="ECO:0000313" key="3">
    <source>
        <dbReference type="Proteomes" id="UP000178129"/>
    </source>
</evidence>
<dbReference type="Proteomes" id="UP000178129">
    <property type="component" value="Unassembled WGS sequence"/>
</dbReference>
<dbReference type="InterPro" id="IPR052523">
    <property type="entry name" value="Trichothecene_AcTrans"/>
</dbReference>